<evidence type="ECO:0000259" key="1">
    <source>
        <dbReference type="PROSITE" id="PS50035"/>
    </source>
</evidence>
<name>A0ABM9GL46_9GAMM</name>
<gene>
    <name evidence="2" type="ORF">PSECIP111951_02664</name>
</gene>
<sequence length="291" mass="34373">MSIELLYGREFWDFIECAIPKARKHVFLLSAYARNDDISHIFRIMPRVPNLLLVRDDCKLDNKFPNLIYVDKRIYHAKIYVIDDEVIIGSQNLNKVTRVSLDSKVGEVSVKFKTDESTNIIYQALIIILKQEYEYYFEREVDDVITHYEINERDARIHVAGNIYLKEFRDKSLSICPCCGSKIQIAVQYSDSQIEGEEDEEAKFYCNSCTFFIEIYKYAYCYDRPWERTEQVLNFRCSPDFQLFLKLHFYLSIKIGRNKSLELLKSLNLLGSIQYLDLNKRSYNGLKGMKL</sequence>
<feature type="domain" description="PLD phosphodiesterase" evidence="1">
    <location>
        <begin position="71"/>
        <end position="97"/>
    </location>
</feature>
<dbReference type="PROSITE" id="PS50035">
    <property type="entry name" value="PLD"/>
    <property type="match status" value="1"/>
</dbReference>
<dbReference type="CDD" id="cd00138">
    <property type="entry name" value="PLDc_SF"/>
    <property type="match status" value="1"/>
</dbReference>
<comment type="caution">
    <text evidence="2">The sequence shown here is derived from an EMBL/GenBank/DDBJ whole genome shotgun (WGS) entry which is preliminary data.</text>
</comment>
<dbReference type="InterPro" id="IPR001736">
    <property type="entry name" value="PLipase_D/transphosphatidylase"/>
</dbReference>
<organism evidence="2 3">
    <name type="scientific">Pseudoalteromonas holothuriae</name>
    <dbReference type="NCBI Taxonomy" id="2963714"/>
    <lineage>
        <taxon>Bacteria</taxon>
        <taxon>Pseudomonadati</taxon>
        <taxon>Pseudomonadota</taxon>
        <taxon>Gammaproteobacteria</taxon>
        <taxon>Alteromonadales</taxon>
        <taxon>Pseudoalteromonadaceae</taxon>
        <taxon>Pseudoalteromonas</taxon>
    </lineage>
</organism>
<reference evidence="2 3" key="1">
    <citation type="submission" date="2022-07" db="EMBL/GenBank/DDBJ databases">
        <authorList>
            <person name="Criscuolo A."/>
        </authorList>
    </citation>
    <scope>NUCLEOTIDE SEQUENCE [LARGE SCALE GENOMIC DNA]</scope>
    <source>
        <strain evidence="3">CIP 111951</strain>
    </source>
</reference>
<protein>
    <recommendedName>
        <fullName evidence="1">PLD phosphodiesterase domain-containing protein</fullName>
    </recommendedName>
</protein>
<dbReference type="EMBL" id="CAMAPD010000012">
    <property type="protein sequence ID" value="CAH9062300.1"/>
    <property type="molecule type" value="Genomic_DNA"/>
</dbReference>
<accession>A0ABM9GL46</accession>
<evidence type="ECO:0000313" key="3">
    <source>
        <dbReference type="Proteomes" id="UP001152485"/>
    </source>
</evidence>
<proteinExistence type="predicted"/>
<evidence type="ECO:0000313" key="2">
    <source>
        <dbReference type="EMBL" id="CAH9062300.1"/>
    </source>
</evidence>
<dbReference type="RefSeq" id="WP_261593945.1">
    <property type="nucleotide sequence ID" value="NZ_CAMAPD010000012.1"/>
</dbReference>
<dbReference type="SUPFAM" id="SSF56024">
    <property type="entry name" value="Phospholipase D/nuclease"/>
    <property type="match status" value="1"/>
</dbReference>
<dbReference type="Proteomes" id="UP001152485">
    <property type="component" value="Unassembled WGS sequence"/>
</dbReference>
<dbReference type="Pfam" id="PF00614">
    <property type="entry name" value="PLDc"/>
    <property type="match status" value="1"/>
</dbReference>
<dbReference type="SMART" id="SM00155">
    <property type="entry name" value="PLDc"/>
    <property type="match status" value="1"/>
</dbReference>